<protein>
    <submittedName>
        <fullName evidence="2">Uncharacterized protein</fullName>
    </submittedName>
</protein>
<proteinExistence type="predicted"/>
<name>A0A8X7BQC9_9ARAC</name>
<comment type="caution">
    <text evidence="2">The sequence shown here is derived from an EMBL/GenBank/DDBJ whole genome shotgun (WGS) entry which is preliminary data.</text>
</comment>
<organism evidence="2 3">
    <name type="scientific">Trichonephila inaurata madagascariensis</name>
    <dbReference type="NCBI Taxonomy" id="2747483"/>
    <lineage>
        <taxon>Eukaryota</taxon>
        <taxon>Metazoa</taxon>
        <taxon>Ecdysozoa</taxon>
        <taxon>Arthropoda</taxon>
        <taxon>Chelicerata</taxon>
        <taxon>Arachnida</taxon>
        <taxon>Araneae</taxon>
        <taxon>Araneomorphae</taxon>
        <taxon>Entelegynae</taxon>
        <taxon>Araneoidea</taxon>
        <taxon>Nephilidae</taxon>
        <taxon>Trichonephila</taxon>
        <taxon>Trichonephila inaurata</taxon>
    </lineage>
</organism>
<dbReference type="Proteomes" id="UP000886998">
    <property type="component" value="Unassembled WGS sequence"/>
</dbReference>
<sequence length="128" mass="14594">MTSLPKKKSLKSLRRQSRRENTTQTLTSSHFRKLNMQNSFRTQVAPSQANSVLLFHFLSGLIAPQSLPHPSPSMTDRKIVLQEPPHAREVREVQHKKQALRLKNTIRKNSGDINIALFLCNTQGGYFS</sequence>
<keyword evidence="3" id="KW-1185">Reference proteome</keyword>
<dbReference type="AlphaFoldDB" id="A0A8X7BQC9"/>
<feature type="compositionally biased region" description="Basic residues" evidence="1">
    <location>
        <begin position="1"/>
        <end position="17"/>
    </location>
</feature>
<feature type="region of interest" description="Disordered" evidence="1">
    <location>
        <begin position="1"/>
        <end position="30"/>
    </location>
</feature>
<evidence type="ECO:0000313" key="3">
    <source>
        <dbReference type="Proteomes" id="UP000886998"/>
    </source>
</evidence>
<gene>
    <name evidence="2" type="ORF">TNIN_335381</name>
</gene>
<accession>A0A8X7BQC9</accession>
<dbReference type="EMBL" id="BMAV01001401">
    <property type="protein sequence ID" value="GFY39468.1"/>
    <property type="molecule type" value="Genomic_DNA"/>
</dbReference>
<evidence type="ECO:0000313" key="2">
    <source>
        <dbReference type="EMBL" id="GFY39468.1"/>
    </source>
</evidence>
<evidence type="ECO:0000256" key="1">
    <source>
        <dbReference type="SAM" id="MobiDB-lite"/>
    </source>
</evidence>
<reference evidence="2" key="1">
    <citation type="submission" date="2020-08" db="EMBL/GenBank/DDBJ databases">
        <title>Multicomponent nature underlies the extraordinary mechanical properties of spider dragline silk.</title>
        <authorList>
            <person name="Kono N."/>
            <person name="Nakamura H."/>
            <person name="Mori M."/>
            <person name="Yoshida Y."/>
            <person name="Ohtoshi R."/>
            <person name="Malay A.D."/>
            <person name="Moran D.A.P."/>
            <person name="Tomita M."/>
            <person name="Numata K."/>
            <person name="Arakawa K."/>
        </authorList>
    </citation>
    <scope>NUCLEOTIDE SEQUENCE</scope>
</reference>